<feature type="signal peptide" evidence="3">
    <location>
        <begin position="1"/>
        <end position="26"/>
    </location>
</feature>
<evidence type="ECO:0000256" key="1">
    <source>
        <dbReference type="SAM" id="MobiDB-lite"/>
    </source>
</evidence>
<dbReference type="InterPro" id="IPR003245">
    <property type="entry name" value="Phytocyanin_dom"/>
</dbReference>
<dbReference type="AlphaFoldDB" id="A0A9R0I6C7"/>
<feature type="transmembrane region" description="Helical" evidence="2">
    <location>
        <begin position="240"/>
        <end position="258"/>
    </location>
</feature>
<evidence type="ECO:0000313" key="6">
    <source>
        <dbReference type="RefSeq" id="XP_021843367.1"/>
    </source>
</evidence>
<name>A0A9R0I6C7_SPIOL</name>
<protein>
    <submittedName>
        <fullName evidence="6">Early nodulin-like protein 18</fullName>
    </submittedName>
</protein>
<accession>A0A9R0I6C7</accession>
<keyword evidence="2" id="KW-1133">Transmembrane helix</keyword>
<dbReference type="PANTHER" id="PTHR33021:SF6">
    <property type="entry name" value="EARLY NODULIN-LIKE PROTEIN 18"/>
    <property type="match status" value="1"/>
</dbReference>
<organism evidence="5 6">
    <name type="scientific">Spinacia oleracea</name>
    <name type="common">Spinach</name>
    <dbReference type="NCBI Taxonomy" id="3562"/>
    <lineage>
        <taxon>Eukaryota</taxon>
        <taxon>Viridiplantae</taxon>
        <taxon>Streptophyta</taxon>
        <taxon>Embryophyta</taxon>
        <taxon>Tracheophyta</taxon>
        <taxon>Spermatophyta</taxon>
        <taxon>Magnoliopsida</taxon>
        <taxon>eudicotyledons</taxon>
        <taxon>Gunneridae</taxon>
        <taxon>Pentapetalae</taxon>
        <taxon>Caryophyllales</taxon>
        <taxon>Chenopodiaceae</taxon>
        <taxon>Chenopodioideae</taxon>
        <taxon>Anserineae</taxon>
        <taxon>Spinacia</taxon>
    </lineage>
</organism>
<dbReference type="OrthoDB" id="783836at2759"/>
<reference evidence="5" key="1">
    <citation type="journal article" date="2021" name="Nat. Commun.">
        <title>Genomic analyses provide insights into spinach domestication and the genetic basis of agronomic traits.</title>
        <authorList>
            <person name="Cai X."/>
            <person name="Sun X."/>
            <person name="Xu C."/>
            <person name="Sun H."/>
            <person name="Wang X."/>
            <person name="Ge C."/>
            <person name="Zhang Z."/>
            <person name="Wang Q."/>
            <person name="Fei Z."/>
            <person name="Jiao C."/>
            <person name="Wang Q."/>
        </authorList>
    </citation>
    <scope>NUCLEOTIDE SEQUENCE [LARGE SCALE GENOMIC DNA]</scope>
    <source>
        <strain evidence="5">cv. Varoflay</strain>
    </source>
</reference>
<evidence type="ECO:0000259" key="4">
    <source>
        <dbReference type="PROSITE" id="PS51485"/>
    </source>
</evidence>
<dbReference type="SUPFAM" id="SSF49503">
    <property type="entry name" value="Cupredoxins"/>
    <property type="match status" value="1"/>
</dbReference>
<feature type="domain" description="Phytocyanin" evidence="4">
    <location>
        <begin position="28"/>
        <end position="142"/>
    </location>
</feature>
<dbReference type="FunFam" id="2.60.40.420:FF:000048">
    <property type="entry name" value="Early nodulin-like protein 18"/>
    <property type="match status" value="1"/>
</dbReference>
<keyword evidence="2" id="KW-0472">Membrane</keyword>
<dbReference type="Pfam" id="PF02298">
    <property type="entry name" value="Cu_bind_like"/>
    <property type="match status" value="1"/>
</dbReference>
<dbReference type="Gene3D" id="2.60.40.420">
    <property type="entry name" value="Cupredoxins - blue copper proteins"/>
    <property type="match status" value="1"/>
</dbReference>
<dbReference type="GeneID" id="110783345"/>
<feature type="region of interest" description="Disordered" evidence="1">
    <location>
        <begin position="142"/>
        <end position="239"/>
    </location>
</feature>
<evidence type="ECO:0000256" key="3">
    <source>
        <dbReference type="SAM" id="SignalP"/>
    </source>
</evidence>
<reference evidence="6" key="2">
    <citation type="submission" date="2025-08" db="UniProtKB">
        <authorList>
            <consortium name="RefSeq"/>
        </authorList>
    </citation>
    <scope>IDENTIFICATION</scope>
    <source>
        <tissue evidence="6">Leaf</tissue>
    </source>
</reference>
<feature type="chain" id="PRO_5040440700" evidence="3">
    <location>
        <begin position="27"/>
        <end position="259"/>
    </location>
</feature>
<dbReference type="Proteomes" id="UP000813463">
    <property type="component" value="Chromosome 4"/>
</dbReference>
<dbReference type="PANTHER" id="PTHR33021">
    <property type="entry name" value="BLUE COPPER PROTEIN"/>
    <property type="match status" value="1"/>
</dbReference>
<dbReference type="GO" id="GO:0009055">
    <property type="term" value="F:electron transfer activity"/>
    <property type="evidence" value="ECO:0007669"/>
    <property type="project" value="InterPro"/>
</dbReference>
<keyword evidence="2" id="KW-0812">Transmembrane</keyword>
<evidence type="ECO:0000256" key="2">
    <source>
        <dbReference type="SAM" id="Phobius"/>
    </source>
</evidence>
<dbReference type="RefSeq" id="XP_021843367.1">
    <property type="nucleotide sequence ID" value="XM_021987675.2"/>
</dbReference>
<keyword evidence="3" id="KW-0732">Signal</keyword>
<dbReference type="KEGG" id="soe:110783345"/>
<feature type="compositionally biased region" description="Low complexity" evidence="1">
    <location>
        <begin position="175"/>
        <end position="184"/>
    </location>
</feature>
<proteinExistence type="predicted"/>
<gene>
    <name evidence="6" type="primary">LOC110783345</name>
</gene>
<dbReference type="InterPro" id="IPR008972">
    <property type="entry name" value="Cupredoxin"/>
</dbReference>
<dbReference type="InterPro" id="IPR039391">
    <property type="entry name" value="Phytocyanin-like"/>
</dbReference>
<sequence>MKQKILCFALFSLMCLILQEIPSVEGYKNYTVGDSSGWFAKSNLDYQKWVSGKSFSLGDFLVFNTDSNHTVIQTFNSTTYNSCDSQGDDNVQWSSIDPNSTVIRPITVHVPLMKEGVSYFFSGDYDGEQCMNGQKFSINVTHGQGLPPSLRDNPDFAVGSTPDPLLTRPDPDPTRPITRSTPTSAEDSAPGPDANPDSGDDQSVPDTNISSDFNHPKNIPEDSTSGSDEEDDDTKKSNNGAIFMPMFFVSLIGVLLLIL</sequence>
<dbReference type="GO" id="GO:0005886">
    <property type="term" value="C:plasma membrane"/>
    <property type="evidence" value="ECO:0007669"/>
    <property type="project" value="TreeGrafter"/>
</dbReference>
<evidence type="ECO:0000313" key="5">
    <source>
        <dbReference type="Proteomes" id="UP000813463"/>
    </source>
</evidence>
<dbReference type="CDD" id="cd04216">
    <property type="entry name" value="Phytocyanin"/>
    <property type="match status" value="1"/>
</dbReference>
<keyword evidence="5" id="KW-1185">Reference proteome</keyword>
<feature type="compositionally biased region" description="Polar residues" evidence="1">
    <location>
        <begin position="204"/>
        <end position="213"/>
    </location>
</feature>
<dbReference type="PROSITE" id="PS51485">
    <property type="entry name" value="PHYTOCYANIN"/>
    <property type="match status" value="1"/>
</dbReference>